<dbReference type="InterPro" id="IPR008983">
    <property type="entry name" value="Tumour_necrosis_fac-like_dom"/>
</dbReference>
<sequence>MESIEIRVLDCSLEQNGEETPASLTNTTLITNSDIKSLDLTEIQKPLIRRATTGVVAFYAYMSHTEHNPGPHHTIIFDVPVTNLGNGYNHFSGIFSVPTSGVYVFSWTIADSQGGYVFSELVVNAVLSEAF</sequence>
<name>A0A8W8K974_MAGGI</name>
<evidence type="ECO:0000256" key="2">
    <source>
        <dbReference type="ARBA" id="ARBA00022525"/>
    </source>
</evidence>
<comment type="subcellular location">
    <subcellularLocation>
        <location evidence="1">Secreted</location>
    </subcellularLocation>
</comment>
<dbReference type="InterPro" id="IPR001073">
    <property type="entry name" value="C1q_dom"/>
</dbReference>
<dbReference type="SUPFAM" id="SSF49842">
    <property type="entry name" value="TNF-like"/>
    <property type="match status" value="1"/>
</dbReference>
<evidence type="ECO:0000256" key="3">
    <source>
        <dbReference type="ARBA" id="ARBA00022729"/>
    </source>
</evidence>
<accession>A0A8W8K974</accession>
<reference evidence="5" key="1">
    <citation type="submission" date="2022-08" db="UniProtKB">
        <authorList>
            <consortium name="EnsemblMetazoa"/>
        </authorList>
    </citation>
    <scope>IDENTIFICATION</scope>
    <source>
        <strain evidence="5">05x7-T-G4-1.051#20</strain>
    </source>
</reference>
<dbReference type="Proteomes" id="UP000005408">
    <property type="component" value="Unassembled WGS sequence"/>
</dbReference>
<dbReference type="Pfam" id="PF00386">
    <property type="entry name" value="C1q"/>
    <property type="match status" value="1"/>
</dbReference>
<dbReference type="PROSITE" id="PS50871">
    <property type="entry name" value="C1Q"/>
    <property type="match status" value="1"/>
</dbReference>
<keyword evidence="3" id="KW-0732">Signal</keyword>
<dbReference type="EnsemblMetazoa" id="G22652.1">
    <property type="protein sequence ID" value="G22652.1:cds"/>
    <property type="gene ID" value="G22652"/>
</dbReference>
<keyword evidence="6" id="KW-1185">Reference proteome</keyword>
<dbReference type="InterPro" id="IPR050822">
    <property type="entry name" value="Cerebellin_Synaptic_Org"/>
</dbReference>
<evidence type="ECO:0000259" key="4">
    <source>
        <dbReference type="PROSITE" id="PS50871"/>
    </source>
</evidence>
<organism evidence="5 6">
    <name type="scientific">Magallana gigas</name>
    <name type="common">Pacific oyster</name>
    <name type="synonym">Crassostrea gigas</name>
    <dbReference type="NCBI Taxonomy" id="29159"/>
    <lineage>
        <taxon>Eukaryota</taxon>
        <taxon>Metazoa</taxon>
        <taxon>Spiralia</taxon>
        <taxon>Lophotrochozoa</taxon>
        <taxon>Mollusca</taxon>
        <taxon>Bivalvia</taxon>
        <taxon>Autobranchia</taxon>
        <taxon>Pteriomorphia</taxon>
        <taxon>Ostreida</taxon>
        <taxon>Ostreoidea</taxon>
        <taxon>Ostreidae</taxon>
        <taxon>Magallana</taxon>
    </lineage>
</organism>
<feature type="domain" description="C1q" evidence="4">
    <location>
        <begin position="51"/>
        <end position="131"/>
    </location>
</feature>
<evidence type="ECO:0000256" key="1">
    <source>
        <dbReference type="ARBA" id="ARBA00004613"/>
    </source>
</evidence>
<evidence type="ECO:0000313" key="5">
    <source>
        <dbReference type="EnsemblMetazoa" id="G22652.1:cds"/>
    </source>
</evidence>
<dbReference type="GO" id="GO:0005576">
    <property type="term" value="C:extracellular region"/>
    <property type="evidence" value="ECO:0007669"/>
    <property type="project" value="UniProtKB-SubCell"/>
</dbReference>
<evidence type="ECO:0000313" key="6">
    <source>
        <dbReference type="Proteomes" id="UP000005408"/>
    </source>
</evidence>
<dbReference type="AlphaFoldDB" id="A0A8W8K974"/>
<keyword evidence="2" id="KW-0964">Secreted</keyword>
<dbReference type="Gene3D" id="2.60.120.40">
    <property type="match status" value="1"/>
</dbReference>
<protein>
    <recommendedName>
        <fullName evidence="4">C1q domain-containing protein</fullName>
    </recommendedName>
</protein>
<dbReference type="PANTHER" id="PTHR22923:SF116">
    <property type="entry name" value="C1Q DOMAIN-CONTAINING PROTEIN"/>
    <property type="match status" value="1"/>
</dbReference>
<dbReference type="PANTHER" id="PTHR22923">
    <property type="entry name" value="CEREBELLIN-RELATED"/>
    <property type="match status" value="1"/>
</dbReference>
<proteinExistence type="predicted"/>